<dbReference type="InterPro" id="IPR052047">
    <property type="entry name" value="GH94_Enzymes"/>
</dbReference>
<dbReference type="Gene3D" id="1.20.890.20">
    <property type="entry name" value="mpn423 like domain"/>
    <property type="match status" value="1"/>
</dbReference>
<dbReference type="RefSeq" id="WP_118097282.1">
    <property type="nucleotide sequence ID" value="NZ_QRVL01000005.1"/>
</dbReference>
<dbReference type="PANTHER" id="PTHR37469">
    <property type="entry name" value="CELLOBIONIC ACID PHOSPHORYLASE-RELATED"/>
    <property type="match status" value="1"/>
</dbReference>
<dbReference type="SUPFAM" id="SSF48208">
    <property type="entry name" value="Six-hairpin glycosidases"/>
    <property type="match status" value="1"/>
</dbReference>
<dbReference type="Gene3D" id="2.70.98.40">
    <property type="entry name" value="Glycoside hydrolase, family 65, N-terminal domain"/>
    <property type="match status" value="1"/>
</dbReference>
<dbReference type="InterPro" id="IPR012341">
    <property type="entry name" value="6hp_glycosidase-like_sf"/>
</dbReference>
<evidence type="ECO:0000256" key="2">
    <source>
        <dbReference type="ARBA" id="ARBA00022679"/>
    </source>
</evidence>
<dbReference type="PANTHER" id="PTHR37469:SF2">
    <property type="entry name" value="CELLOBIONIC ACID PHOSPHORYLASE"/>
    <property type="match status" value="1"/>
</dbReference>
<dbReference type="Pfam" id="PF17167">
    <property type="entry name" value="Glyco_hydro_94"/>
    <property type="match status" value="1"/>
</dbReference>
<dbReference type="EMBL" id="QRVL01000005">
    <property type="protein sequence ID" value="RGS40795.1"/>
    <property type="molecule type" value="Genomic_DNA"/>
</dbReference>
<dbReference type="SMART" id="SM01068">
    <property type="entry name" value="CBM_X"/>
    <property type="match status" value="1"/>
</dbReference>
<keyword evidence="1" id="KW-0328">Glycosyltransferase</keyword>
<accession>A0A395VBD8</accession>
<dbReference type="SUPFAM" id="SSF74650">
    <property type="entry name" value="Galactose mutarotase-like"/>
    <property type="match status" value="1"/>
</dbReference>
<feature type="domain" description="Glycosyl hydrolase 94 supersandwich" evidence="3">
    <location>
        <begin position="11"/>
        <end position="295"/>
    </location>
</feature>
<dbReference type="GO" id="GO:0030246">
    <property type="term" value="F:carbohydrate binding"/>
    <property type="evidence" value="ECO:0007669"/>
    <property type="project" value="InterPro"/>
</dbReference>
<dbReference type="GO" id="GO:0016757">
    <property type="term" value="F:glycosyltransferase activity"/>
    <property type="evidence" value="ECO:0007669"/>
    <property type="project" value="UniProtKB-KW"/>
</dbReference>
<dbReference type="AlphaFoldDB" id="A0A395VBD8"/>
<feature type="domain" description="Glycosyl hydrolase 94 catalytic" evidence="4">
    <location>
        <begin position="310"/>
        <end position="737"/>
    </location>
</feature>
<dbReference type="InterPro" id="IPR008928">
    <property type="entry name" value="6-hairpin_glycosidase_sf"/>
</dbReference>
<dbReference type="Proteomes" id="UP000266172">
    <property type="component" value="Unassembled WGS sequence"/>
</dbReference>
<dbReference type="InterPro" id="IPR037018">
    <property type="entry name" value="GH65_N"/>
</dbReference>
<evidence type="ECO:0000313" key="6">
    <source>
        <dbReference type="Proteomes" id="UP000266172"/>
    </source>
</evidence>
<reference evidence="5 6" key="1">
    <citation type="submission" date="2018-08" db="EMBL/GenBank/DDBJ databases">
        <title>A genome reference for cultivated species of the human gut microbiota.</title>
        <authorList>
            <person name="Zou Y."/>
            <person name="Xue W."/>
            <person name="Luo G."/>
        </authorList>
    </citation>
    <scope>NUCLEOTIDE SEQUENCE [LARGE SCALE GENOMIC DNA]</scope>
    <source>
        <strain evidence="5 6">AF22-12AC</strain>
    </source>
</reference>
<protein>
    <submittedName>
        <fullName evidence="5">Glycosyl transferase</fullName>
    </submittedName>
</protein>
<evidence type="ECO:0000259" key="3">
    <source>
        <dbReference type="Pfam" id="PF06165"/>
    </source>
</evidence>
<name>A0A395VBD8_9FIRM</name>
<dbReference type="Pfam" id="PF06165">
    <property type="entry name" value="GH94_b-supersand"/>
    <property type="match status" value="1"/>
</dbReference>
<dbReference type="InterPro" id="IPR010383">
    <property type="entry name" value="Glyco_hydrolase_94_b-supersand"/>
</dbReference>
<sequence>MKFGYFDDAKKEYVITSPRTPLPWINYLGSKDFFSLISNTCGGYSFYKDAKLLRLTRYRYNNVPFDSNGHYYYIKEGNTIWNPGWMPTKTDLDSYECHHGMGYSTFRSSKNNLSAELTAFVPVDDSCEINKLTLTNNGSAPKTFSVFSYVEFCLWNAMDDMTNFQRNFSTGEVEVHGSAIYHKTEYRERRNHYALYAVNAPIAGFDTDRDSFLGAYGENSAPEVVVTGASKDSMASGWAPVGSHHLSVSLAPGESKTFVFVLAYIENPIDQKWVGRPEDGVINRAPAEALMARYDTTEKADAALAALKEYWDELLSHFTISSSEEKLDRMVNVWHQYQCMVTFNMSRSASYFESGIGRGMGFRDSCQDLLGFVHLIPDRARERILDIAATQFEDGSAYHQYQPLTKKGNSDIGSGFNDDPLWLIAGTAAYIKETGDYTILDEMTPYDSDPSKATDFMEHLRRSFHYTMEHLGPHGLPLIGRADWNDCLNLNCFSTEPGESFQTFGPSEGPNAESVFIAGMFVRYGKDYAAICRHKGMDDEAAVAEKAIADMEKTVLDAGWDGEWFLRAYDHYKNKVGSKECEEGKIFIEPQGFCVMAEIGLKEGNCLKAMQSVEKYLDTKYGIVLLQPAYHRYHVELGEISSYPPGYKENAGIFCHNNPWISIAETVVGRGNRAWQVYTRTCPAYIEDISEIHRTEPYVYSQMIAGKDARNFGEAKNSWLTGTAAWTFLDVSQYILGIRPDYDGLVIDPCIPSSLDGFTARRDFRGTTYHVTVKNPNHVEKGVISMTVDGKDVDVSGISGGMIPIALADGKKDVNVEVVMG</sequence>
<dbReference type="CDD" id="cd11754">
    <property type="entry name" value="GH94N_CBP_like"/>
    <property type="match status" value="1"/>
</dbReference>
<gene>
    <name evidence="5" type="ORF">DWX93_08435</name>
</gene>
<dbReference type="InterPro" id="IPR037825">
    <property type="entry name" value="GH94N_CBP"/>
</dbReference>
<evidence type="ECO:0000313" key="5">
    <source>
        <dbReference type="EMBL" id="RGS40795.1"/>
    </source>
</evidence>
<dbReference type="InterPro" id="IPR011013">
    <property type="entry name" value="Gal_mutarotase_sf_dom"/>
</dbReference>
<keyword evidence="2 5" id="KW-0808">Transferase</keyword>
<comment type="caution">
    <text evidence="5">The sequence shown here is derived from an EMBL/GenBank/DDBJ whole genome shotgun (WGS) entry which is preliminary data.</text>
</comment>
<evidence type="ECO:0000256" key="1">
    <source>
        <dbReference type="ARBA" id="ARBA00022676"/>
    </source>
</evidence>
<dbReference type="InterPro" id="IPR033432">
    <property type="entry name" value="GH94_catalytic"/>
</dbReference>
<organism evidence="5 6">
    <name type="scientific">Roseburia hominis</name>
    <dbReference type="NCBI Taxonomy" id="301301"/>
    <lineage>
        <taxon>Bacteria</taxon>
        <taxon>Bacillati</taxon>
        <taxon>Bacillota</taxon>
        <taxon>Clostridia</taxon>
        <taxon>Lachnospirales</taxon>
        <taxon>Lachnospiraceae</taxon>
        <taxon>Roseburia</taxon>
    </lineage>
</organism>
<dbReference type="Gene3D" id="2.60.420.10">
    <property type="entry name" value="Maltose phosphorylase, domain 3"/>
    <property type="match status" value="1"/>
</dbReference>
<proteinExistence type="predicted"/>
<dbReference type="GO" id="GO:0005975">
    <property type="term" value="P:carbohydrate metabolic process"/>
    <property type="evidence" value="ECO:0007669"/>
    <property type="project" value="InterPro"/>
</dbReference>
<dbReference type="Gene3D" id="1.50.10.10">
    <property type="match status" value="1"/>
</dbReference>
<evidence type="ECO:0000259" key="4">
    <source>
        <dbReference type="Pfam" id="PF17167"/>
    </source>
</evidence>